<keyword evidence="1" id="KW-0547">Nucleotide-binding</keyword>
<dbReference type="SUPFAM" id="SSF56112">
    <property type="entry name" value="Protein kinase-like (PK-like)"/>
    <property type="match status" value="1"/>
</dbReference>
<dbReference type="CDD" id="cd14014">
    <property type="entry name" value="STKc_PknB_like"/>
    <property type="match status" value="1"/>
</dbReference>
<dbReference type="Gene3D" id="2.130.10.10">
    <property type="entry name" value="YVTN repeat-like/Quinoprotein amine dehydrogenase"/>
    <property type="match status" value="1"/>
</dbReference>
<gene>
    <name evidence="3" type="ORF">ADN01_09165</name>
</gene>
<dbReference type="InterPro" id="IPR000719">
    <property type="entry name" value="Prot_kinase_dom"/>
</dbReference>
<evidence type="ECO:0000256" key="1">
    <source>
        <dbReference type="PROSITE-ProRule" id="PRU10141"/>
    </source>
</evidence>
<dbReference type="OrthoDB" id="155383at2"/>
<keyword evidence="3" id="KW-0808">Transferase</keyword>
<reference evidence="3 4" key="1">
    <citation type="submission" date="2015-07" db="EMBL/GenBank/DDBJ databases">
        <title>Genome sequence of Levilinea saccharolytica DSM 16555.</title>
        <authorList>
            <person name="Hemp J."/>
            <person name="Ward L.M."/>
            <person name="Pace L.A."/>
            <person name="Fischer W.W."/>
        </authorList>
    </citation>
    <scope>NUCLEOTIDE SEQUENCE [LARGE SCALE GENOMIC DNA]</scope>
    <source>
        <strain evidence="3 4">KIBI-1</strain>
    </source>
</reference>
<dbReference type="PANTHER" id="PTHR44394">
    <property type="entry name" value="BETA-ALANINE-ACTIVATING ENZYME"/>
    <property type="match status" value="1"/>
</dbReference>
<dbReference type="Pfam" id="PF13570">
    <property type="entry name" value="Beta-prop_ACSF4"/>
    <property type="match status" value="1"/>
</dbReference>
<dbReference type="InterPro" id="IPR052091">
    <property type="entry name" value="Beta-ala_Activ/Resist"/>
</dbReference>
<keyword evidence="4" id="KW-1185">Reference proteome</keyword>
<dbReference type="GO" id="GO:0004672">
    <property type="term" value="F:protein kinase activity"/>
    <property type="evidence" value="ECO:0007669"/>
    <property type="project" value="InterPro"/>
</dbReference>
<dbReference type="InterPro" id="IPR011047">
    <property type="entry name" value="Quinoprotein_ADH-like_sf"/>
</dbReference>
<accession>A0A0P6Y8X1</accession>
<dbReference type="SUPFAM" id="SSF50998">
    <property type="entry name" value="Quinoprotein alcohol dehydrogenase-like"/>
    <property type="match status" value="2"/>
</dbReference>
<dbReference type="Gene3D" id="3.30.200.20">
    <property type="entry name" value="Phosphorylase Kinase, domain 1"/>
    <property type="match status" value="1"/>
</dbReference>
<dbReference type="PROSITE" id="PS00107">
    <property type="entry name" value="PROTEIN_KINASE_ATP"/>
    <property type="match status" value="1"/>
</dbReference>
<evidence type="ECO:0000313" key="3">
    <source>
        <dbReference type="EMBL" id="KPL81757.1"/>
    </source>
</evidence>
<proteinExistence type="predicted"/>
<name>A0A0P6Y8X1_9CHLR</name>
<dbReference type="Proteomes" id="UP000050501">
    <property type="component" value="Unassembled WGS sequence"/>
</dbReference>
<dbReference type="Pfam" id="PF13360">
    <property type="entry name" value="PQQ_2"/>
    <property type="match status" value="1"/>
</dbReference>
<dbReference type="GO" id="GO:0005524">
    <property type="term" value="F:ATP binding"/>
    <property type="evidence" value="ECO:0007669"/>
    <property type="project" value="UniProtKB-UniRule"/>
</dbReference>
<dbReference type="InterPro" id="IPR017441">
    <property type="entry name" value="Protein_kinase_ATP_BS"/>
</dbReference>
<dbReference type="Gene3D" id="1.10.510.10">
    <property type="entry name" value="Transferase(Phosphotransferase) domain 1"/>
    <property type="match status" value="1"/>
</dbReference>
<dbReference type="InterPro" id="IPR015943">
    <property type="entry name" value="WD40/YVTN_repeat-like_dom_sf"/>
</dbReference>
<organism evidence="3 4">
    <name type="scientific">Levilinea saccharolytica</name>
    <dbReference type="NCBI Taxonomy" id="229921"/>
    <lineage>
        <taxon>Bacteria</taxon>
        <taxon>Bacillati</taxon>
        <taxon>Chloroflexota</taxon>
        <taxon>Anaerolineae</taxon>
        <taxon>Anaerolineales</taxon>
        <taxon>Anaerolineaceae</taxon>
        <taxon>Levilinea</taxon>
    </lineage>
</organism>
<keyword evidence="1" id="KW-0067">ATP-binding</keyword>
<dbReference type="SMART" id="SM00564">
    <property type="entry name" value="PQQ"/>
    <property type="match status" value="7"/>
</dbReference>
<dbReference type="AlphaFoldDB" id="A0A0P6Y8X1"/>
<dbReference type="PATRIC" id="fig|229921.5.peg.3666"/>
<dbReference type="Pfam" id="PF00069">
    <property type="entry name" value="Pkinase"/>
    <property type="match status" value="1"/>
</dbReference>
<dbReference type="GO" id="GO:0043041">
    <property type="term" value="P:amino acid activation for nonribosomal peptide biosynthetic process"/>
    <property type="evidence" value="ECO:0007669"/>
    <property type="project" value="TreeGrafter"/>
</dbReference>
<evidence type="ECO:0000313" key="4">
    <source>
        <dbReference type="Proteomes" id="UP000050501"/>
    </source>
</evidence>
<feature type="binding site" evidence="1">
    <location>
        <position position="57"/>
    </location>
    <ligand>
        <name>ATP</name>
        <dbReference type="ChEBI" id="CHEBI:30616"/>
    </ligand>
</feature>
<keyword evidence="3" id="KW-0418">Kinase</keyword>
<dbReference type="Gene3D" id="2.40.128.630">
    <property type="match status" value="2"/>
</dbReference>
<dbReference type="InterPro" id="IPR018391">
    <property type="entry name" value="PQQ_b-propeller_rpt"/>
</dbReference>
<dbReference type="PROSITE" id="PS50011">
    <property type="entry name" value="PROTEIN_KINASE_DOM"/>
    <property type="match status" value="1"/>
</dbReference>
<dbReference type="PANTHER" id="PTHR44394:SF1">
    <property type="entry name" value="BETA-ALANINE-ACTIVATING ENZYME"/>
    <property type="match status" value="1"/>
</dbReference>
<evidence type="ECO:0000259" key="2">
    <source>
        <dbReference type="PROSITE" id="PS50011"/>
    </source>
</evidence>
<dbReference type="InterPro" id="IPR011009">
    <property type="entry name" value="Kinase-like_dom_sf"/>
</dbReference>
<dbReference type="SMART" id="SM00220">
    <property type="entry name" value="S_TKc"/>
    <property type="match status" value="1"/>
</dbReference>
<feature type="domain" description="Protein kinase" evidence="2">
    <location>
        <begin position="25"/>
        <end position="280"/>
    </location>
</feature>
<protein>
    <submittedName>
        <fullName evidence="3">Protein kinase</fullName>
    </submittedName>
</protein>
<sequence>MTHNLPKGQTPAKQLQPGTILIDRYAIQEVVGLGGMGSVYRARDLHFPNVVKLVAVKEMINQAPDPLVRQTIVANFEREANILVTLAHPSIPKIFDYFTHDERSYLVEEFVGGKDLDAVLNESQTYFPEDQVIAWAIQLCDVINYLHTHKPEPIIFRDLKPSNIMVNTHGNIVLVDFGIAKIFKAGQKGTMIGTEGYSPPEQYRGEASPLADLYSLGATLHHLLTRKDPRLEPPFTFAERPIRKYNPAVSPEMELVVNTALQYNPEERFPSAAAMKEALLLVAKKTGALSKVAMQSEPVVKDTAVKPLWSFRCEDEVRGTPAIEGGVLYVGSYDNNLYALNSTSGDFIWKFPTEGGIVSQPLLHEGVVYVGSADRHFYAVSARTGKSLWAYETQGPIRSSPRMAEGHLIIGSDDGYLHAVNPLTNRRIWLVDAGASVRSTPCVSGDYIYFGCESGEVFCIDFRGQTRWRFRAKRAVTASPQVANGVVYFTSLDSTVYALDAKTGWVIWRYRMGKGGISSPCAVDRFIIVGSADENIYCLDTGNAKEVWRFKTEHQVSGSPVIHKDSVYCGSADGKVYCLEYRTGRLRWKFETGGPITGGVAVSNDVLYFGSSDHMVYAIMP</sequence>
<comment type="caution">
    <text evidence="3">The sequence shown here is derived from an EMBL/GenBank/DDBJ whole genome shotgun (WGS) entry which is preliminary data.</text>
</comment>
<dbReference type="InterPro" id="IPR002372">
    <property type="entry name" value="PQQ_rpt_dom"/>
</dbReference>
<dbReference type="EMBL" id="LGCM01000035">
    <property type="protein sequence ID" value="KPL81757.1"/>
    <property type="molecule type" value="Genomic_DNA"/>
</dbReference>
<dbReference type="STRING" id="229921.ADN01_09165"/>